<proteinExistence type="predicted"/>
<dbReference type="SUPFAM" id="SSF160104">
    <property type="entry name" value="Acetoacetate decarboxylase-like"/>
    <property type="match status" value="1"/>
</dbReference>
<reference evidence="1 2" key="1">
    <citation type="journal article" date="2013" name="Genome Announc.">
        <title>Genome Sequence of Streptomyces violaceusniger Strain SPC6, a Halotolerant Streptomycete That Exhibits Rapid Growth and Development.</title>
        <authorList>
            <person name="Chen X."/>
            <person name="Zhang B."/>
            <person name="Zhang W."/>
            <person name="Wu X."/>
            <person name="Zhang M."/>
            <person name="Chen T."/>
            <person name="Liu G."/>
            <person name="Dyson P."/>
        </authorList>
    </citation>
    <scope>NUCLEOTIDE SEQUENCE [LARGE SCALE GENOMIC DNA]</scope>
    <source>
        <strain evidence="1 2">SPC6</strain>
    </source>
</reference>
<protein>
    <recommendedName>
        <fullName evidence="3">DUF2071 domain-containing protein</fullName>
    </recommendedName>
</protein>
<dbReference type="Proteomes" id="UP000095329">
    <property type="component" value="Unassembled WGS sequence"/>
</dbReference>
<gene>
    <name evidence="1" type="ORF">J116_001200</name>
</gene>
<dbReference type="InterPro" id="IPR023375">
    <property type="entry name" value="ADC_dom_sf"/>
</dbReference>
<comment type="caution">
    <text evidence="1">The sequence shown here is derived from an EMBL/GenBank/DDBJ whole genome shotgun (WGS) entry which is preliminary data.</text>
</comment>
<dbReference type="EMBL" id="ASHX02000001">
    <property type="protein sequence ID" value="OEJ93296.1"/>
    <property type="molecule type" value="Genomic_DNA"/>
</dbReference>
<dbReference type="Gene3D" id="2.40.400.10">
    <property type="entry name" value="Acetoacetate decarboxylase-like"/>
    <property type="match status" value="1"/>
</dbReference>
<sequence>MTEPYEALTVTTPRVVCRPVLSQRWTDVAFLHWPVEPAAVAPLLPRATRPDVLDGTTYVGLVAFRMEAVAFGRGPALPYLGTFPETNVRLYSVDARGRRGVAFLSMDAARLLPALAGRVAFRLPYRWASMRVGRSGDRLTYTGRRLTRHGPAGYRLTVEVGRPLDEPSDLDMFLTARWGLHAEWHGRTLYLPNDHPAWPLHHARVERLEENLVRAAGVPAPQGPPCSVLYSPGVPALFGVPAAS</sequence>
<dbReference type="Pfam" id="PF09844">
    <property type="entry name" value="DUF2071"/>
    <property type="match status" value="1"/>
</dbReference>
<keyword evidence="2" id="KW-1185">Reference proteome</keyword>
<dbReference type="PANTHER" id="PTHR39186">
    <property type="entry name" value="DUF2071 FAMILY PROTEIN"/>
    <property type="match status" value="1"/>
</dbReference>
<dbReference type="RefSeq" id="WP_023591195.1">
    <property type="nucleotide sequence ID" value="NZ_ASHX02000001.1"/>
</dbReference>
<dbReference type="InterPro" id="IPR018644">
    <property type="entry name" value="DUF2071"/>
</dbReference>
<dbReference type="OrthoDB" id="150993at2"/>
<organism evidence="1 2">
    <name type="scientific">Streptomyces thermolilacinus SPC6</name>
    <dbReference type="NCBI Taxonomy" id="1306406"/>
    <lineage>
        <taxon>Bacteria</taxon>
        <taxon>Bacillati</taxon>
        <taxon>Actinomycetota</taxon>
        <taxon>Actinomycetes</taxon>
        <taxon>Kitasatosporales</taxon>
        <taxon>Streptomycetaceae</taxon>
        <taxon>Streptomyces</taxon>
    </lineage>
</organism>
<evidence type="ECO:0008006" key="3">
    <source>
        <dbReference type="Google" id="ProtNLM"/>
    </source>
</evidence>
<accession>A0A1D3DLU4</accession>
<dbReference type="eggNOG" id="COG3361">
    <property type="taxonomic scope" value="Bacteria"/>
</dbReference>
<name>A0A1D3DLU4_9ACTN</name>
<dbReference type="PANTHER" id="PTHR39186:SF1">
    <property type="entry name" value="DUF2071 DOMAIN-CONTAINING PROTEIN"/>
    <property type="match status" value="1"/>
</dbReference>
<dbReference type="STRING" id="1306406.J116_001200"/>
<evidence type="ECO:0000313" key="2">
    <source>
        <dbReference type="Proteomes" id="UP000095329"/>
    </source>
</evidence>
<dbReference type="AlphaFoldDB" id="A0A1D3DLU4"/>
<evidence type="ECO:0000313" key="1">
    <source>
        <dbReference type="EMBL" id="OEJ93296.1"/>
    </source>
</evidence>